<dbReference type="InterPro" id="IPR000524">
    <property type="entry name" value="Tscrpt_reg_HTH_GntR"/>
</dbReference>
<dbReference type="SUPFAM" id="SSF46785">
    <property type="entry name" value="Winged helix' DNA-binding domain"/>
    <property type="match status" value="1"/>
</dbReference>
<dbReference type="GO" id="GO:0003677">
    <property type="term" value="F:DNA binding"/>
    <property type="evidence" value="ECO:0007669"/>
    <property type="project" value="UniProtKB-KW"/>
</dbReference>
<feature type="domain" description="HTH gntR-type" evidence="4">
    <location>
        <begin position="7"/>
        <end position="73"/>
    </location>
</feature>
<protein>
    <submittedName>
        <fullName evidence="5">GntR family transcriptional regulator</fullName>
    </submittedName>
</protein>
<dbReference type="InterPro" id="IPR028978">
    <property type="entry name" value="Chorismate_lyase_/UTRA_dom_sf"/>
</dbReference>
<dbReference type="Proteomes" id="UP000318521">
    <property type="component" value="Unassembled WGS sequence"/>
</dbReference>
<keyword evidence="1" id="KW-0805">Transcription regulation</keyword>
<evidence type="ECO:0000256" key="3">
    <source>
        <dbReference type="ARBA" id="ARBA00023163"/>
    </source>
</evidence>
<reference evidence="5 6" key="1">
    <citation type="submission" date="2019-07" db="EMBL/GenBank/DDBJ databases">
        <authorList>
            <person name="Park Y.J."/>
            <person name="Jeong S.E."/>
            <person name="Jung H.S."/>
        </authorList>
    </citation>
    <scope>NUCLEOTIDE SEQUENCE [LARGE SCALE GENOMIC DNA]</scope>
    <source>
        <strain evidence="6">P16(2019)</strain>
    </source>
</reference>
<evidence type="ECO:0000313" key="6">
    <source>
        <dbReference type="Proteomes" id="UP000318521"/>
    </source>
</evidence>
<dbReference type="SMART" id="SM00866">
    <property type="entry name" value="UTRA"/>
    <property type="match status" value="1"/>
</dbReference>
<evidence type="ECO:0000259" key="4">
    <source>
        <dbReference type="PROSITE" id="PS50949"/>
    </source>
</evidence>
<evidence type="ECO:0000256" key="1">
    <source>
        <dbReference type="ARBA" id="ARBA00023015"/>
    </source>
</evidence>
<dbReference type="Gene3D" id="3.40.1410.10">
    <property type="entry name" value="Chorismate lyase-like"/>
    <property type="match status" value="1"/>
</dbReference>
<dbReference type="InterPro" id="IPR036390">
    <property type="entry name" value="WH_DNA-bd_sf"/>
</dbReference>
<dbReference type="SMART" id="SM00345">
    <property type="entry name" value="HTH_GNTR"/>
    <property type="match status" value="1"/>
</dbReference>
<dbReference type="InterPro" id="IPR050679">
    <property type="entry name" value="Bact_HTH_transcr_reg"/>
</dbReference>
<dbReference type="RefSeq" id="WP_143848965.1">
    <property type="nucleotide sequence ID" value="NZ_VLXZ01000006.1"/>
</dbReference>
<dbReference type="Gene3D" id="1.10.10.10">
    <property type="entry name" value="Winged helix-like DNA-binding domain superfamily/Winged helix DNA-binding domain"/>
    <property type="match status" value="1"/>
</dbReference>
<name>A0A553ZYJ4_9BACI</name>
<evidence type="ECO:0000313" key="5">
    <source>
        <dbReference type="EMBL" id="TSB46518.1"/>
    </source>
</evidence>
<comment type="caution">
    <text evidence="5">The sequence shown here is derived from an EMBL/GenBank/DDBJ whole genome shotgun (WGS) entry which is preliminary data.</text>
</comment>
<sequence>MIKTDYRPLYLQVIDKLRKDIAQYEEGRQLPSEFELAKQMGVSRATLREALRLLEDEGLLVRRHGVGTFVNARPLLTSGIEELSSVTDMIRQAGMEPGTIFLSDSVLEATAEDQVQFKESDLEQVFQVERLRTADGMPVVYCLDRVPNHLLANRSVHETRSLFQFLSDIGKTITYAVTYIEPIGYHETVSELLESDAGASLLLLNQTHYDQYDQPILYSQNYFRADKFKFHVLRRRNMS</sequence>
<dbReference type="PRINTS" id="PR00035">
    <property type="entry name" value="HTHGNTR"/>
</dbReference>
<dbReference type="GO" id="GO:0045892">
    <property type="term" value="P:negative regulation of DNA-templated transcription"/>
    <property type="evidence" value="ECO:0007669"/>
    <property type="project" value="TreeGrafter"/>
</dbReference>
<dbReference type="AlphaFoldDB" id="A0A553ZYJ4"/>
<organism evidence="5 6">
    <name type="scientific">Alkalicoccobacillus porphyridii</name>
    <dbReference type="NCBI Taxonomy" id="2597270"/>
    <lineage>
        <taxon>Bacteria</taxon>
        <taxon>Bacillati</taxon>
        <taxon>Bacillota</taxon>
        <taxon>Bacilli</taxon>
        <taxon>Bacillales</taxon>
        <taxon>Bacillaceae</taxon>
        <taxon>Alkalicoccobacillus</taxon>
    </lineage>
</organism>
<dbReference type="Pfam" id="PF07702">
    <property type="entry name" value="UTRA"/>
    <property type="match status" value="1"/>
</dbReference>
<dbReference type="Pfam" id="PF00392">
    <property type="entry name" value="GntR"/>
    <property type="match status" value="1"/>
</dbReference>
<proteinExistence type="predicted"/>
<dbReference type="GO" id="GO:0003700">
    <property type="term" value="F:DNA-binding transcription factor activity"/>
    <property type="evidence" value="ECO:0007669"/>
    <property type="project" value="InterPro"/>
</dbReference>
<dbReference type="PANTHER" id="PTHR44846:SF17">
    <property type="entry name" value="GNTR-FAMILY TRANSCRIPTIONAL REGULATOR"/>
    <property type="match status" value="1"/>
</dbReference>
<evidence type="ECO:0000256" key="2">
    <source>
        <dbReference type="ARBA" id="ARBA00023125"/>
    </source>
</evidence>
<dbReference type="InterPro" id="IPR036388">
    <property type="entry name" value="WH-like_DNA-bd_sf"/>
</dbReference>
<dbReference type="SUPFAM" id="SSF64288">
    <property type="entry name" value="Chorismate lyase-like"/>
    <property type="match status" value="1"/>
</dbReference>
<dbReference type="PROSITE" id="PS50949">
    <property type="entry name" value="HTH_GNTR"/>
    <property type="match status" value="1"/>
</dbReference>
<keyword evidence="6" id="KW-1185">Reference proteome</keyword>
<dbReference type="InterPro" id="IPR011663">
    <property type="entry name" value="UTRA"/>
</dbReference>
<keyword evidence="2" id="KW-0238">DNA-binding</keyword>
<dbReference type="CDD" id="cd07377">
    <property type="entry name" value="WHTH_GntR"/>
    <property type="match status" value="1"/>
</dbReference>
<dbReference type="OrthoDB" id="149756at2"/>
<dbReference type="EMBL" id="VLXZ01000006">
    <property type="protein sequence ID" value="TSB46518.1"/>
    <property type="molecule type" value="Genomic_DNA"/>
</dbReference>
<dbReference type="PANTHER" id="PTHR44846">
    <property type="entry name" value="MANNOSYL-D-GLYCERATE TRANSPORT/METABOLISM SYSTEM REPRESSOR MNGR-RELATED"/>
    <property type="match status" value="1"/>
</dbReference>
<gene>
    <name evidence="5" type="ORF">FN960_11730</name>
</gene>
<accession>A0A553ZYJ4</accession>
<keyword evidence="3" id="KW-0804">Transcription</keyword>